<protein>
    <submittedName>
        <fullName evidence="1">Uncharacterized protein</fullName>
    </submittedName>
</protein>
<evidence type="ECO:0000313" key="1">
    <source>
        <dbReference type="EMBL" id="GIF78576.1"/>
    </source>
</evidence>
<dbReference type="EMBL" id="BONE01000164">
    <property type="protein sequence ID" value="GIF78576.1"/>
    <property type="molecule type" value="Genomic_DNA"/>
</dbReference>
<accession>A0ABQ4D4Z0</accession>
<evidence type="ECO:0000313" key="2">
    <source>
        <dbReference type="Proteomes" id="UP000604117"/>
    </source>
</evidence>
<reference evidence="1 2" key="1">
    <citation type="submission" date="2021-01" db="EMBL/GenBank/DDBJ databases">
        <title>Whole genome shotgun sequence of Asanoa siamensis NBRC 107932.</title>
        <authorList>
            <person name="Komaki H."/>
            <person name="Tamura T."/>
        </authorList>
    </citation>
    <scope>NUCLEOTIDE SEQUENCE [LARGE SCALE GENOMIC DNA]</scope>
    <source>
        <strain evidence="1 2">NBRC 107932</strain>
    </source>
</reference>
<dbReference type="RefSeq" id="WP_203719399.1">
    <property type="nucleotide sequence ID" value="NZ_BONE01000164.1"/>
</dbReference>
<proteinExistence type="predicted"/>
<dbReference type="Proteomes" id="UP000604117">
    <property type="component" value="Unassembled WGS sequence"/>
</dbReference>
<name>A0ABQ4D4Z0_9ACTN</name>
<sequence>MNPGRLNPDELLALTGYADASGQILAMHINVVPLTEERCQIVPMVYPGETSPNSTLSPGQ</sequence>
<organism evidence="1 2">
    <name type="scientific">Asanoa siamensis</name>
    <dbReference type="NCBI Taxonomy" id="926357"/>
    <lineage>
        <taxon>Bacteria</taxon>
        <taxon>Bacillati</taxon>
        <taxon>Actinomycetota</taxon>
        <taxon>Actinomycetes</taxon>
        <taxon>Micromonosporales</taxon>
        <taxon>Micromonosporaceae</taxon>
        <taxon>Asanoa</taxon>
    </lineage>
</organism>
<gene>
    <name evidence="1" type="ORF">Asi02nite_80940</name>
</gene>
<comment type="caution">
    <text evidence="1">The sequence shown here is derived from an EMBL/GenBank/DDBJ whole genome shotgun (WGS) entry which is preliminary data.</text>
</comment>
<keyword evidence="2" id="KW-1185">Reference proteome</keyword>